<dbReference type="InterPro" id="IPR018608">
    <property type="entry name" value="Gti1/Pac2"/>
</dbReference>
<reference evidence="2 3" key="1">
    <citation type="journal article" date="2019" name="Sci. Rep.">
        <title>Comparative genomics of chytrid fungi reveal insights into the obligate biotrophic and pathogenic lifestyle of Synchytrium endobioticum.</title>
        <authorList>
            <person name="van de Vossenberg B.T.L.H."/>
            <person name="Warris S."/>
            <person name="Nguyen H.D.T."/>
            <person name="van Gent-Pelzer M.P.E."/>
            <person name="Joly D.L."/>
            <person name="van de Geest H.C."/>
            <person name="Bonants P.J.M."/>
            <person name="Smith D.S."/>
            <person name="Levesque C.A."/>
            <person name="van der Lee T.A.J."/>
        </authorList>
    </citation>
    <scope>NUCLEOTIDE SEQUENCE [LARGE SCALE GENOMIC DNA]</scope>
    <source>
        <strain evidence="2 3">CBS 675.73</strain>
    </source>
</reference>
<name>A0A507ENN9_9FUNG</name>
<keyword evidence="3" id="KW-1185">Reference proteome</keyword>
<dbReference type="GO" id="GO:0003677">
    <property type="term" value="F:DNA binding"/>
    <property type="evidence" value="ECO:0007669"/>
    <property type="project" value="TreeGrafter"/>
</dbReference>
<feature type="region of interest" description="Disordered" evidence="1">
    <location>
        <begin position="266"/>
        <end position="297"/>
    </location>
</feature>
<dbReference type="EMBL" id="QEAP01000518">
    <property type="protein sequence ID" value="TPX64945.1"/>
    <property type="molecule type" value="Genomic_DNA"/>
</dbReference>
<evidence type="ECO:0000313" key="3">
    <source>
        <dbReference type="Proteomes" id="UP000320333"/>
    </source>
</evidence>
<dbReference type="OrthoDB" id="2123518at2759"/>
<sequence>MRKSKVHQGAPGLHTQEHQSVDAAFAEADIVSFEGGVQPRSILMDSDRAFGITGKPMKRGIADEEWAANKRSGVAQNLPADEHSSHDGIQWSPSRAFGPFLLYRQVETTETNESPPAGPKYAPKRVQSNVAALEPTFSARTLKPNTRLVENGLTKRTITLKGSDGQKHRVVSYYCPDDVVEMSRLEAELKAGGASSRVQQSFPPDEVFQRPMGDSRICAISVDKSVNLTTLLALSVSSSFNDDNDTEERLEHASNASFLKRVADTSDGEYGHDRQSSKRAAAQKVGRDESLNEPINQHQPEYASQAIYLENGQQCLNPPSFHSFSHPFLHHSTHPMGVCPPFPIAHYPLNNQPGQIPLSQQPTQQFHGMPGQPASMYQEFLHDY</sequence>
<accession>A0A507ENN9</accession>
<dbReference type="AlphaFoldDB" id="A0A507ENN9"/>
<dbReference type="PANTHER" id="PTHR28027">
    <property type="entry name" value="TRANSCRIPTIONAL REGULATOR MIT1"/>
    <property type="match status" value="1"/>
</dbReference>
<protein>
    <submittedName>
        <fullName evidence="2">Uncharacterized protein</fullName>
    </submittedName>
</protein>
<gene>
    <name evidence="2" type="ORF">CcCBS67573_g08275</name>
</gene>
<evidence type="ECO:0000256" key="1">
    <source>
        <dbReference type="SAM" id="MobiDB-lite"/>
    </source>
</evidence>
<dbReference type="PANTHER" id="PTHR28027:SF2">
    <property type="entry name" value="TRANSCRIPTIONAL REGULATOR MIT1"/>
    <property type="match status" value="1"/>
</dbReference>
<dbReference type="Pfam" id="PF09729">
    <property type="entry name" value="Gti1_Pac2"/>
    <property type="match status" value="1"/>
</dbReference>
<feature type="compositionally biased region" description="Basic and acidic residues" evidence="1">
    <location>
        <begin position="266"/>
        <end position="276"/>
    </location>
</feature>
<organism evidence="2 3">
    <name type="scientific">Chytriomyces confervae</name>
    <dbReference type="NCBI Taxonomy" id="246404"/>
    <lineage>
        <taxon>Eukaryota</taxon>
        <taxon>Fungi</taxon>
        <taxon>Fungi incertae sedis</taxon>
        <taxon>Chytridiomycota</taxon>
        <taxon>Chytridiomycota incertae sedis</taxon>
        <taxon>Chytridiomycetes</taxon>
        <taxon>Chytridiales</taxon>
        <taxon>Chytriomycetaceae</taxon>
        <taxon>Chytriomyces</taxon>
    </lineage>
</organism>
<comment type="caution">
    <text evidence="2">The sequence shown here is derived from an EMBL/GenBank/DDBJ whole genome shotgun (WGS) entry which is preliminary data.</text>
</comment>
<dbReference type="Proteomes" id="UP000320333">
    <property type="component" value="Unassembled WGS sequence"/>
</dbReference>
<proteinExistence type="predicted"/>
<evidence type="ECO:0000313" key="2">
    <source>
        <dbReference type="EMBL" id="TPX64945.1"/>
    </source>
</evidence>